<dbReference type="EC" id="3.1.26.4" evidence="2"/>
<dbReference type="CDD" id="cd09274">
    <property type="entry name" value="RNase_HI_RT_Ty3"/>
    <property type="match status" value="1"/>
</dbReference>
<dbReference type="SUPFAM" id="SSF56672">
    <property type="entry name" value="DNA/RNA polymerases"/>
    <property type="match status" value="1"/>
</dbReference>
<accession>A0A8C6SMM6</accession>
<dbReference type="GO" id="GO:0004523">
    <property type="term" value="F:RNA-DNA hybrid ribonuclease activity"/>
    <property type="evidence" value="ECO:0007669"/>
    <property type="project" value="UniProtKB-EC"/>
</dbReference>
<dbReference type="FunFam" id="3.30.70.270:FF:000003">
    <property type="entry name" value="Transposon Ty3-G Gag-Pol polyprotein"/>
    <property type="match status" value="1"/>
</dbReference>
<keyword evidence="5" id="KW-1185">Reference proteome</keyword>
<dbReference type="InterPro" id="IPR050951">
    <property type="entry name" value="Retrovirus_Pol_polyprotein"/>
</dbReference>
<comment type="similarity">
    <text evidence="1">Belongs to the beta type-B retroviral polymerase family. HERV class-II K(HML-2) pol subfamily.</text>
</comment>
<dbReference type="PANTHER" id="PTHR37984:SF13">
    <property type="entry name" value="RIBONUCLEASE H"/>
    <property type="match status" value="1"/>
</dbReference>
<dbReference type="InterPro" id="IPR043128">
    <property type="entry name" value="Rev_trsase/Diguanyl_cyclase"/>
</dbReference>
<dbReference type="AlphaFoldDB" id="A0A8C6SMM6"/>
<dbReference type="Gene3D" id="3.30.70.270">
    <property type="match status" value="2"/>
</dbReference>
<sequence length="435" mass="49310">MHVDKESRDMLTINTHKGLFRYCRLPFGITSAPALFQRAMDQILSGLQGVQCYLDDILCTGANDEEHLRNLDATLQRLREYGLRLRKEKCEFLKSSVEYLGHVIDAKGLHTSPSKITAIVDAPPPENVSQLRSFLGLLNYYGRFIPNLASLLQPLHELLCQDKKWKWTNDCQKSFQRAKDALTTSEVLTHFNPSLPIQLACDASPYGVGAVISHMFPNGEERPIAFASRTLNKAETNYAQLEREALSIVFGVRKFHQYLYGRKFTLFTDHRPLTTILGPHTGIPSLAASRLQRWALLLSAHSYDIKYRKADSHCNADGLSRLPLPVTKHEPNTVEIFYFKNVEKSPVTASQVKKATRSDPELSVVMDIVIKGQSVSDSFTLKPFLDRRWELTVQSGCLLWGRRVIIPQSLRTKMLEQLHAGHSGIVKMKEMARSY</sequence>
<dbReference type="Proteomes" id="UP000694523">
    <property type="component" value="Unplaced"/>
</dbReference>
<dbReference type="Gene3D" id="3.10.10.10">
    <property type="entry name" value="HIV Type 1 Reverse Transcriptase, subunit A, domain 1"/>
    <property type="match status" value="1"/>
</dbReference>
<organism evidence="4 5">
    <name type="scientific">Neogobius melanostomus</name>
    <name type="common">round goby</name>
    <dbReference type="NCBI Taxonomy" id="47308"/>
    <lineage>
        <taxon>Eukaryota</taxon>
        <taxon>Metazoa</taxon>
        <taxon>Chordata</taxon>
        <taxon>Craniata</taxon>
        <taxon>Vertebrata</taxon>
        <taxon>Euteleostomi</taxon>
        <taxon>Actinopterygii</taxon>
        <taxon>Neopterygii</taxon>
        <taxon>Teleostei</taxon>
        <taxon>Neoteleostei</taxon>
        <taxon>Acanthomorphata</taxon>
        <taxon>Gobiaria</taxon>
        <taxon>Gobiiformes</taxon>
        <taxon>Gobioidei</taxon>
        <taxon>Gobiidae</taxon>
        <taxon>Benthophilinae</taxon>
        <taxon>Neogobiini</taxon>
        <taxon>Neogobius</taxon>
    </lineage>
</organism>
<feature type="domain" description="Reverse transcriptase" evidence="3">
    <location>
        <begin position="1"/>
        <end position="104"/>
    </location>
</feature>
<dbReference type="Ensembl" id="ENSNMLT00000010183.1">
    <property type="protein sequence ID" value="ENSNMLP00000008987.1"/>
    <property type="gene ID" value="ENSNMLG00000006304.1"/>
</dbReference>
<dbReference type="Pfam" id="PF00078">
    <property type="entry name" value="RVT_1"/>
    <property type="match status" value="1"/>
</dbReference>
<dbReference type="PANTHER" id="PTHR37984">
    <property type="entry name" value="PROTEIN CBG26694"/>
    <property type="match status" value="1"/>
</dbReference>
<dbReference type="InterPro" id="IPR043502">
    <property type="entry name" value="DNA/RNA_pol_sf"/>
</dbReference>
<proteinExistence type="inferred from homology"/>
<evidence type="ECO:0000256" key="2">
    <source>
        <dbReference type="ARBA" id="ARBA00012180"/>
    </source>
</evidence>
<reference evidence="4" key="1">
    <citation type="submission" date="2025-08" db="UniProtKB">
        <authorList>
            <consortium name="Ensembl"/>
        </authorList>
    </citation>
    <scope>IDENTIFICATION</scope>
</reference>
<evidence type="ECO:0000313" key="4">
    <source>
        <dbReference type="Ensembl" id="ENSNMLP00000008987.1"/>
    </source>
</evidence>
<evidence type="ECO:0000256" key="1">
    <source>
        <dbReference type="ARBA" id="ARBA00010879"/>
    </source>
</evidence>
<dbReference type="InterPro" id="IPR041577">
    <property type="entry name" value="RT_RNaseH_2"/>
</dbReference>
<name>A0A8C6SMM6_9GOBI</name>
<dbReference type="InterPro" id="IPR000477">
    <property type="entry name" value="RT_dom"/>
</dbReference>
<dbReference type="FunFam" id="3.30.70.270:FF:000026">
    <property type="entry name" value="Transposon Ty3-G Gag-Pol polyprotein"/>
    <property type="match status" value="1"/>
</dbReference>
<dbReference type="Pfam" id="PF17919">
    <property type="entry name" value="RT_RNaseH_2"/>
    <property type="match status" value="1"/>
</dbReference>
<evidence type="ECO:0000313" key="5">
    <source>
        <dbReference type="Proteomes" id="UP000694523"/>
    </source>
</evidence>
<dbReference type="PROSITE" id="PS50878">
    <property type="entry name" value="RT_POL"/>
    <property type="match status" value="1"/>
</dbReference>
<protein>
    <recommendedName>
        <fullName evidence="2">ribonuclease H</fullName>
        <ecNumber evidence="2">3.1.26.4</ecNumber>
    </recommendedName>
</protein>
<reference evidence="4" key="2">
    <citation type="submission" date="2025-09" db="UniProtKB">
        <authorList>
            <consortium name="Ensembl"/>
        </authorList>
    </citation>
    <scope>IDENTIFICATION</scope>
</reference>
<dbReference type="CDD" id="cd01647">
    <property type="entry name" value="RT_LTR"/>
    <property type="match status" value="1"/>
</dbReference>
<evidence type="ECO:0000259" key="3">
    <source>
        <dbReference type="PROSITE" id="PS50878"/>
    </source>
</evidence>